<comment type="caution">
    <text evidence="1">The sequence shown here is derived from an EMBL/GenBank/DDBJ whole genome shotgun (WGS) entry which is preliminary data.</text>
</comment>
<dbReference type="Proteomes" id="UP001164250">
    <property type="component" value="Chromosome 11"/>
</dbReference>
<dbReference type="EMBL" id="CM047907">
    <property type="protein sequence ID" value="KAJ0084383.1"/>
    <property type="molecule type" value="Genomic_DNA"/>
</dbReference>
<sequence length="222" mass="25196">MALEKTKLIEVDAYSNFLFSLVLCFCRRDLVHDAGEEESLLLELDIGGGLVLDRKLTIPKSNPKVFQIDSNIKARKVGAGSGGFSRLICIRVHPTFNLLHPTESFVSFTSVNGSKHEVWPESEEQFFEGDLLPNECASHRFFRNTLKKSETISNLRPVMRMDACHKCLGVGLVNRFNAKEVYKCFIHWGTGTVNLELWSEERPVSKQPPLRICHEYEVINIA</sequence>
<reference evidence="2" key="1">
    <citation type="journal article" date="2023" name="G3 (Bethesda)">
        <title>Genome assembly and association tests identify interacting loci associated with vigor, precocity, and sex in interspecific pistachio rootstocks.</title>
        <authorList>
            <person name="Palmer W."/>
            <person name="Jacygrad E."/>
            <person name="Sagayaradj S."/>
            <person name="Cavanaugh K."/>
            <person name="Han R."/>
            <person name="Bertier L."/>
            <person name="Beede B."/>
            <person name="Kafkas S."/>
            <person name="Golino D."/>
            <person name="Preece J."/>
            <person name="Michelmore R."/>
        </authorList>
    </citation>
    <scope>NUCLEOTIDE SEQUENCE [LARGE SCALE GENOMIC DNA]</scope>
</reference>
<name>A0ACC1ADD6_9ROSI</name>
<proteinExistence type="predicted"/>
<keyword evidence="2" id="KW-1185">Reference proteome</keyword>
<organism evidence="1 2">
    <name type="scientific">Pistacia atlantica</name>
    <dbReference type="NCBI Taxonomy" id="434234"/>
    <lineage>
        <taxon>Eukaryota</taxon>
        <taxon>Viridiplantae</taxon>
        <taxon>Streptophyta</taxon>
        <taxon>Embryophyta</taxon>
        <taxon>Tracheophyta</taxon>
        <taxon>Spermatophyta</taxon>
        <taxon>Magnoliopsida</taxon>
        <taxon>eudicotyledons</taxon>
        <taxon>Gunneridae</taxon>
        <taxon>Pentapetalae</taxon>
        <taxon>rosids</taxon>
        <taxon>malvids</taxon>
        <taxon>Sapindales</taxon>
        <taxon>Anacardiaceae</taxon>
        <taxon>Pistacia</taxon>
    </lineage>
</organism>
<evidence type="ECO:0000313" key="1">
    <source>
        <dbReference type="EMBL" id="KAJ0084383.1"/>
    </source>
</evidence>
<evidence type="ECO:0000313" key="2">
    <source>
        <dbReference type="Proteomes" id="UP001164250"/>
    </source>
</evidence>
<accession>A0ACC1ADD6</accession>
<protein>
    <submittedName>
        <fullName evidence="1">Uncharacterized protein</fullName>
    </submittedName>
</protein>
<gene>
    <name evidence="1" type="ORF">Patl1_29883</name>
</gene>